<dbReference type="Proteomes" id="UP000315440">
    <property type="component" value="Unassembled WGS sequence"/>
</dbReference>
<reference evidence="2 3" key="1">
    <citation type="submission" date="2019-02" db="EMBL/GenBank/DDBJ databases">
        <title>Deep-cultivation of Planctomycetes and their phenomic and genomic characterization uncovers novel biology.</title>
        <authorList>
            <person name="Wiegand S."/>
            <person name="Jogler M."/>
            <person name="Boedeker C."/>
            <person name="Pinto D."/>
            <person name="Vollmers J."/>
            <person name="Rivas-Marin E."/>
            <person name="Kohn T."/>
            <person name="Peeters S.H."/>
            <person name="Heuer A."/>
            <person name="Rast P."/>
            <person name="Oberbeckmann S."/>
            <person name="Bunk B."/>
            <person name="Jeske O."/>
            <person name="Meyerdierks A."/>
            <person name="Storesund J.E."/>
            <person name="Kallscheuer N."/>
            <person name="Luecker S."/>
            <person name="Lage O.M."/>
            <person name="Pohl T."/>
            <person name="Merkel B.J."/>
            <person name="Hornburger P."/>
            <person name="Mueller R.-W."/>
            <person name="Bruemmer F."/>
            <person name="Labrenz M."/>
            <person name="Spormann A.M."/>
            <person name="Op Den Camp H."/>
            <person name="Overmann J."/>
            <person name="Amann R."/>
            <person name="Jetten M.S.M."/>
            <person name="Mascher T."/>
            <person name="Medema M.H."/>
            <person name="Devos D.P."/>
            <person name="Kaster A.-K."/>
            <person name="Ovreas L."/>
            <person name="Rohde M."/>
            <person name="Galperin M.Y."/>
            <person name="Jogler C."/>
        </authorList>
    </citation>
    <scope>NUCLEOTIDE SEQUENCE [LARGE SCALE GENOMIC DNA]</scope>
    <source>
        <strain evidence="2 3">Mal64</strain>
    </source>
</reference>
<keyword evidence="3" id="KW-1185">Reference proteome</keyword>
<protein>
    <recommendedName>
        <fullName evidence="4">PEP-CTERM protein-sorting domain-containing protein</fullName>
    </recommendedName>
</protein>
<feature type="chain" id="PRO_5023071368" description="PEP-CTERM protein-sorting domain-containing protein" evidence="1">
    <location>
        <begin position="23"/>
        <end position="227"/>
    </location>
</feature>
<keyword evidence="1" id="KW-0732">Signal</keyword>
<evidence type="ECO:0008006" key="4">
    <source>
        <dbReference type="Google" id="ProtNLM"/>
    </source>
</evidence>
<name>A0A5C5ZJR6_9BACT</name>
<evidence type="ECO:0000256" key="1">
    <source>
        <dbReference type="SAM" id="SignalP"/>
    </source>
</evidence>
<evidence type="ECO:0000313" key="3">
    <source>
        <dbReference type="Proteomes" id="UP000315440"/>
    </source>
</evidence>
<comment type="caution">
    <text evidence="2">The sequence shown here is derived from an EMBL/GenBank/DDBJ whole genome shotgun (WGS) entry which is preliminary data.</text>
</comment>
<sequence length="227" mass="24005" precursor="true">MHWLLKSFLLGTVCGLAVTSHAATVEYSLRYEGVDPEDYTVMPPGEYNLQVWAEVTDNDIGGGFNGGLLSYAFQLNTHEDHVLEFVEGMSGFPVNPVPSGRWDSTTPNSLFAITFQGELDSGLGAITGDVFAQTGSMDPGDFDDNFDAIGVGSPTLLVSGPVIYHGGAYLVTVSGLASEHIVYGPTGATPADVVESYAIAVFPPEPTSMMLAALACCGVMGRRQRIS</sequence>
<gene>
    <name evidence="2" type="ORF">Mal64_30150</name>
</gene>
<dbReference type="AlphaFoldDB" id="A0A5C5ZJR6"/>
<accession>A0A5C5ZJR6</accession>
<evidence type="ECO:0000313" key="2">
    <source>
        <dbReference type="EMBL" id="TWT87476.1"/>
    </source>
</evidence>
<proteinExistence type="predicted"/>
<dbReference type="EMBL" id="SJPQ01000003">
    <property type="protein sequence ID" value="TWT87476.1"/>
    <property type="molecule type" value="Genomic_DNA"/>
</dbReference>
<feature type="signal peptide" evidence="1">
    <location>
        <begin position="1"/>
        <end position="22"/>
    </location>
</feature>
<organism evidence="2 3">
    <name type="scientific">Pseudobythopirellula maris</name>
    <dbReference type="NCBI Taxonomy" id="2527991"/>
    <lineage>
        <taxon>Bacteria</taxon>
        <taxon>Pseudomonadati</taxon>
        <taxon>Planctomycetota</taxon>
        <taxon>Planctomycetia</taxon>
        <taxon>Pirellulales</taxon>
        <taxon>Lacipirellulaceae</taxon>
        <taxon>Pseudobythopirellula</taxon>
    </lineage>
</organism>